<dbReference type="HOGENOM" id="CLU_128030_0_0_2"/>
<dbReference type="InterPro" id="IPR032710">
    <property type="entry name" value="NTF2-like_dom_sf"/>
</dbReference>
<accession>U1PXE7</accession>
<dbReference type="EMBL" id="KE356561">
    <property type="protein sequence ID" value="ERG97131.1"/>
    <property type="molecule type" value="Genomic_DNA"/>
</dbReference>
<dbReference type="RefSeq" id="WP_021056593.1">
    <property type="nucleotide sequence ID" value="NZ_KE356561.1"/>
</dbReference>
<gene>
    <name evidence="1" type="ORF">J07HQW2_03617</name>
</gene>
<reference evidence="1 2" key="1">
    <citation type="journal article" date="2013" name="PLoS ONE">
        <title>Assembly-driven community genomics of a hypersaline microbial ecosystem.</title>
        <authorList>
            <person name="Podell S."/>
            <person name="Ugalde J.A."/>
            <person name="Narasingarao P."/>
            <person name="Banfield J.F."/>
            <person name="Heidelberg K.B."/>
            <person name="Allen E.E."/>
        </authorList>
    </citation>
    <scope>NUCLEOTIDE SEQUENCE [LARGE SCALE GENOMIC DNA]</scope>
    <source>
        <strain evidence="2">J07HQW2</strain>
    </source>
</reference>
<dbReference type="Proteomes" id="UP000030710">
    <property type="component" value="Unassembled WGS sequence"/>
</dbReference>
<dbReference type="AlphaFoldDB" id="U1PXE7"/>
<dbReference type="Gene3D" id="3.10.450.50">
    <property type="match status" value="1"/>
</dbReference>
<dbReference type="STRING" id="1238425.J07HQW2_03617"/>
<evidence type="ECO:0000313" key="2">
    <source>
        <dbReference type="Proteomes" id="UP000030710"/>
    </source>
</evidence>
<evidence type="ECO:0008006" key="3">
    <source>
        <dbReference type="Google" id="ProtNLM"/>
    </source>
</evidence>
<organism evidence="1 2">
    <name type="scientific">Haloquadratum walsbyi J07HQW2</name>
    <dbReference type="NCBI Taxonomy" id="1238425"/>
    <lineage>
        <taxon>Archaea</taxon>
        <taxon>Methanobacteriati</taxon>
        <taxon>Methanobacteriota</taxon>
        <taxon>Stenosarchaea group</taxon>
        <taxon>Halobacteria</taxon>
        <taxon>Halobacteriales</taxon>
        <taxon>Haloferacaceae</taxon>
        <taxon>Haloquadratum</taxon>
    </lineage>
</organism>
<proteinExistence type="predicted"/>
<dbReference type="SUPFAM" id="SSF54427">
    <property type="entry name" value="NTF2-like"/>
    <property type="match status" value="1"/>
</dbReference>
<name>U1PXE7_9EURY</name>
<protein>
    <recommendedName>
        <fullName evidence="3">SnoaL-like domain-containing protein</fullName>
    </recommendedName>
</protein>
<evidence type="ECO:0000313" key="1">
    <source>
        <dbReference type="EMBL" id="ERG97131.1"/>
    </source>
</evidence>
<sequence>MQFKQRIRSYYAALRAGDPLGEFFADEDSIVKFGISDRLAGGSAITEGLSTQTDRTTDWVVDSKNLIVYDASTHACFSDEVRLEWTDTVEDERYEFDTRWSGTLELKNSDTEASEDDLIFIGMHVSTPRFFR</sequence>
<dbReference type="eggNOG" id="arCOG07958">
    <property type="taxonomic scope" value="Archaea"/>
</dbReference>